<keyword evidence="5" id="KW-1185">Reference proteome</keyword>
<dbReference type="EMBL" id="CAUYUJ010000053">
    <property type="protein sequence ID" value="CAK0788435.1"/>
    <property type="molecule type" value="Genomic_DNA"/>
</dbReference>
<proteinExistence type="predicted"/>
<name>A0ABN9PE49_9DINO</name>
<protein>
    <recommendedName>
        <fullName evidence="3">Protein kinase domain-containing protein</fullName>
    </recommendedName>
</protein>
<accession>A0ABN9PE49</accession>
<dbReference type="Gene3D" id="1.10.510.10">
    <property type="entry name" value="Transferase(Phosphotransferase) domain 1"/>
    <property type="match status" value="1"/>
</dbReference>
<evidence type="ECO:0000313" key="5">
    <source>
        <dbReference type="Proteomes" id="UP001189429"/>
    </source>
</evidence>
<evidence type="ECO:0000313" key="4">
    <source>
        <dbReference type="EMBL" id="CAK0788435.1"/>
    </source>
</evidence>
<evidence type="ECO:0000256" key="2">
    <source>
        <dbReference type="ARBA" id="ARBA00022840"/>
    </source>
</evidence>
<reference evidence="4" key="1">
    <citation type="submission" date="2023-10" db="EMBL/GenBank/DDBJ databases">
        <authorList>
            <person name="Chen Y."/>
            <person name="Shah S."/>
            <person name="Dougan E. K."/>
            <person name="Thang M."/>
            <person name="Chan C."/>
        </authorList>
    </citation>
    <scope>NUCLEOTIDE SEQUENCE [LARGE SCALE GENOMIC DNA]</scope>
</reference>
<feature type="domain" description="Protein kinase" evidence="3">
    <location>
        <begin position="1"/>
        <end position="152"/>
    </location>
</feature>
<comment type="caution">
    <text evidence="4">The sequence shown here is derived from an EMBL/GenBank/DDBJ whole genome shotgun (WGS) entry which is preliminary data.</text>
</comment>
<sequence length="152" mass="17137">VCDFGLARGDMCDVDGEEEGQECGVLTEYVVTRWYRAPEVMLLPKQYTVSLDLWALGCILGEMLGRKALFPGKNHVDMMTRISQVLGSPAEQELNWLPKTTDAYNFMRKVCPKSDGMSLAALYPSASRQCLDFLKQLLRWDPSRRPTAAEAR</sequence>
<evidence type="ECO:0000256" key="1">
    <source>
        <dbReference type="ARBA" id="ARBA00022741"/>
    </source>
</evidence>
<dbReference type="InterPro" id="IPR000719">
    <property type="entry name" value="Prot_kinase_dom"/>
</dbReference>
<evidence type="ECO:0000259" key="3">
    <source>
        <dbReference type="PROSITE" id="PS50011"/>
    </source>
</evidence>
<dbReference type="InterPro" id="IPR011009">
    <property type="entry name" value="Kinase-like_dom_sf"/>
</dbReference>
<gene>
    <name evidence="4" type="ORF">PCOR1329_LOCUS324</name>
</gene>
<dbReference type="SMART" id="SM00220">
    <property type="entry name" value="S_TKc"/>
    <property type="match status" value="1"/>
</dbReference>
<dbReference type="PANTHER" id="PTHR24055">
    <property type="entry name" value="MITOGEN-ACTIVATED PROTEIN KINASE"/>
    <property type="match status" value="1"/>
</dbReference>
<dbReference type="Pfam" id="PF00069">
    <property type="entry name" value="Pkinase"/>
    <property type="match status" value="1"/>
</dbReference>
<keyword evidence="2" id="KW-0067">ATP-binding</keyword>
<dbReference type="Proteomes" id="UP001189429">
    <property type="component" value="Unassembled WGS sequence"/>
</dbReference>
<dbReference type="SUPFAM" id="SSF56112">
    <property type="entry name" value="Protein kinase-like (PK-like)"/>
    <property type="match status" value="1"/>
</dbReference>
<dbReference type="PROSITE" id="PS50011">
    <property type="entry name" value="PROTEIN_KINASE_DOM"/>
    <property type="match status" value="1"/>
</dbReference>
<keyword evidence="1" id="KW-0547">Nucleotide-binding</keyword>
<organism evidence="4 5">
    <name type="scientific">Prorocentrum cordatum</name>
    <dbReference type="NCBI Taxonomy" id="2364126"/>
    <lineage>
        <taxon>Eukaryota</taxon>
        <taxon>Sar</taxon>
        <taxon>Alveolata</taxon>
        <taxon>Dinophyceae</taxon>
        <taxon>Prorocentrales</taxon>
        <taxon>Prorocentraceae</taxon>
        <taxon>Prorocentrum</taxon>
    </lineage>
</organism>
<feature type="non-terminal residue" evidence="4">
    <location>
        <position position="152"/>
    </location>
</feature>
<feature type="non-terminal residue" evidence="4">
    <location>
        <position position="1"/>
    </location>
</feature>
<dbReference type="InterPro" id="IPR050117">
    <property type="entry name" value="MAPK"/>
</dbReference>